<gene>
    <name evidence="7" type="ORF">K432DRAFT_419355</name>
</gene>
<dbReference type="PROSITE" id="PS00748">
    <property type="entry name" value="F_ACTIN_CAPPING_A_1"/>
    <property type="match status" value="1"/>
</dbReference>
<organism evidence="7 8">
    <name type="scientific">Lepidopterella palustris CBS 459.81</name>
    <dbReference type="NCBI Taxonomy" id="1314670"/>
    <lineage>
        <taxon>Eukaryota</taxon>
        <taxon>Fungi</taxon>
        <taxon>Dikarya</taxon>
        <taxon>Ascomycota</taxon>
        <taxon>Pezizomycotina</taxon>
        <taxon>Dothideomycetes</taxon>
        <taxon>Pleosporomycetidae</taxon>
        <taxon>Mytilinidiales</taxon>
        <taxon>Argynnaceae</taxon>
        <taxon>Lepidopterella</taxon>
    </lineage>
</organism>
<feature type="compositionally biased region" description="Basic residues" evidence="6">
    <location>
        <begin position="100"/>
        <end position="109"/>
    </location>
</feature>
<dbReference type="FunFam" id="3.90.1150.210:FF:000003">
    <property type="entry name" value="F-actin-capping protein subunit alpha"/>
    <property type="match status" value="1"/>
</dbReference>
<feature type="compositionally biased region" description="Low complexity" evidence="6">
    <location>
        <begin position="110"/>
        <end position="132"/>
    </location>
</feature>
<accession>A0A8E2JB93</accession>
<keyword evidence="4" id="KW-0009">Actin-binding</keyword>
<dbReference type="InterPro" id="IPR037282">
    <property type="entry name" value="CapZ_alpha/beta"/>
</dbReference>
<dbReference type="InterPro" id="IPR042276">
    <property type="entry name" value="CapZ_alpha/beta_2"/>
</dbReference>
<evidence type="ECO:0000313" key="8">
    <source>
        <dbReference type="Proteomes" id="UP000250266"/>
    </source>
</evidence>
<feature type="region of interest" description="Disordered" evidence="6">
    <location>
        <begin position="164"/>
        <end position="200"/>
    </location>
</feature>
<dbReference type="Pfam" id="PF01267">
    <property type="entry name" value="F-actin_cap_A"/>
    <property type="match status" value="1"/>
</dbReference>
<dbReference type="Proteomes" id="UP000250266">
    <property type="component" value="Unassembled WGS sequence"/>
</dbReference>
<feature type="region of interest" description="Disordered" evidence="6">
    <location>
        <begin position="237"/>
        <end position="282"/>
    </location>
</feature>
<dbReference type="PROSITE" id="PS00749">
    <property type="entry name" value="F_ACTIN_CAPPING_A_2"/>
    <property type="match status" value="1"/>
</dbReference>
<feature type="region of interest" description="Disordered" evidence="6">
    <location>
        <begin position="15"/>
        <end position="54"/>
    </location>
</feature>
<comment type="function">
    <text evidence="5">F-actin-capping proteins bind in a Ca(2+)-independent manner to the fast growing ends of actin filaments (barbed end) thereby blocking the exchange of subunits at these ends. Unlike other capping proteins (such as gelsolin and severin), these proteins do not sever actin filaments.</text>
</comment>
<dbReference type="InterPro" id="IPR042489">
    <property type="entry name" value="CapZ_alpha_1"/>
</dbReference>
<feature type="compositionally biased region" description="Polar residues" evidence="6">
    <location>
        <begin position="409"/>
        <end position="423"/>
    </location>
</feature>
<dbReference type="OrthoDB" id="340550at2759"/>
<feature type="compositionally biased region" description="Polar residues" evidence="6">
    <location>
        <begin position="16"/>
        <end position="29"/>
    </location>
</feature>
<dbReference type="PANTHER" id="PTHR42106:SF1">
    <property type="match status" value="1"/>
</dbReference>
<dbReference type="PANTHER" id="PTHR42106">
    <property type="entry name" value="CHROMOSOME 10, WHOLE GENOME SHOTGUN SEQUENCE"/>
    <property type="match status" value="1"/>
</dbReference>
<dbReference type="GO" id="GO:0003779">
    <property type="term" value="F:actin binding"/>
    <property type="evidence" value="ECO:0007669"/>
    <property type="project" value="UniProtKB-KW"/>
</dbReference>
<evidence type="ECO:0000313" key="7">
    <source>
        <dbReference type="EMBL" id="OCK76214.1"/>
    </source>
</evidence>
<keyword evidence="8" id="KW-1185">Reference proteome</keyword>
<feature type="compositionally biased region" description="Acidic residues" evidence="6">
    <location>
        <begin position="38"/>
        <end position="50"/>
    </location>
</feature>
<feature type="compositionally biased region" description="Polar residues" evidence="6">
    <location>
        <begin position="448"/>
        <end position="457"/>
    </location>
</feature>
<protein>
    <recommendedName>
        <fullName evidence="2">F-actin-capping protein subunit alpha</fullName>
    </recommendedName>
</protein>
<dbReference type="InterPro" id="IPR017865">
    <property type="entry name" value="F-actin_cap_asu_CS"/>
</dbReference>
<sequence length="744" mass="79071">MNAAAVWSLIGHSDRTAASSSVGSINMLGSESSSSSSDDVDPMDPDDNDDPMLMTPQVLKSNINIGTTPFAGLSAPSPGGAWPSMFSPGGPPTFMSIQRARLRKGRSRKSSSSASGHSSMASPAPGSPPNGKGFEGANGGYFAREAVIRSAGSRRESLSMFTNDLHISSGNDSGDEAGTAPSTPGVVRRPVTRRGNLLPKSRQFGRIKAELLEESAPIDSEVRREAEIIRQVRESDADYDRLQSTTAHSSPTLLPTVPGLDGPLEGVPEEGSESGMSLDSSNTTTAKGLFAAFNIQAVRNTGGRGFWNQLDNQAHTPPPPFFARASSSAVSDDVNMESPEVSSASASLRANSVTAAQEQGRENGPSRSSTPQPLVPPTAADGLKKSNKRRRDDDLDGNSIKRRAVSPGVSVQNSPILSQSPGQRDSGPWGTQKPSRESSVSGHVAGERSSSGGSLASVTPALGPKRVGLQGMTDTNDGLMKMSIDTPPGELSDVTKAIKSVLADDPSALQSLTPVFRTYNEEQFATVKLPGGIEEVIVSSHNSLGGDRYYDVASQSSFVFDHDTQKASAVQSHVLESSHSDLVNSLLKSLSKYIAEHYPRSSLGVYPTENDSKIAILIVANKYSPNNFWNGRWRSLYIFSPSSGSLAGALKVDVHYYEDGNVRLLTDKPVSVSLSSSANASEVARQIAMAERKYQEDLNKAFGNLSEGAFKGLRRQLPVTRQKVEWEKVSGYRLGQDIGGGRSR</sequence>
<evidence type="ECO:0000256" key="4">
    <source>
        <dbReference type="ARBA" id="ARBA00023203"/>
    </source>
</evidence>
<feature type="compositionally biased region" description="Low complexity" evidence="6">
    <location>
        <begin position="322"/>
        <end position="333"/>
    </location>
</feature>
<name>A0A8E2JB93_9PEZI</name>
<keyword evidence="3" id="KW-0117">Actin capping</keyword>
<dbReference type="InterPro" id="IPR002189">
    <property type="entry name" value="CapZ_alpha"/>
</dbReference>
<feature type="compositionally biased region" description="Polar residues" evidence="6">
    <location>
        <begin position="242"/>
        <end position="253"/>
    </location>
</feature>
<proteinExistence type="inferred from homology"/>
<reference evidence="7 8" key="1">
    <citation type="journal article" date="2016" name="Nat. Commun.">
        <title>Ectomycorrhizal ecology is imprinted in the genome of the dominant symbiotic fungus Cenococcum geophilum.</title>
        <authorList>
            <consortium name="DOE Joint Genome Institute"/>
            <person name="Peter M."/>
            <person name="Kohler A."/>
            <person name="Ohm R.A."/>
            <person name="Kuo A."/>
            <person name="Krutzmann J."/>
            <person name="Morin E."/>
            <person name="Arend M."/>
            <person name="Barry K.W."/>
            <person name="Binder M."/>
            <person name="Choi C."/>
            <person name="Clum A."/>
            <person name="Copeland A."/>
            <person name="Grisel N."/>
            <person name="Haridas S."/>
            <person name="Kipfer T."/>
            <person name="LaButti K."/>
            <person name="Lindquist E."/>
            <person name="Lipzen A."/>
            <person name="Maire R."/>
            <person name="Meier B."/>
            <person name="Mihaltcheva S."/>
            <person name="Molinier V."/>
            <person name="Murat C."/>
            <person name="Poggeler S."/>
            <person name="Quandt C.A."/>
            <person name="Sperisen C."/>
            <person name="Tritt A."/>
            <person name="Tisserant E."/>
            <person name="Crous P.W."/>
            <person name="Henrissat B."/>
            <person name="Nehls U."/>
            <person name="Egli S."/>
            <person name="Spatafora J.W."/>
            <person name="Grigoriev I.V."/>
            <person name="Martin F.M."/>
        </authorList>
    </citation>
    <scope>NUCLEOTIDE SEQUENCE [LARGE SCALE GENOMIC DNA]</scope>
    <source>
        <strain evidence="7 8">CBS 459.81</strain>
    </source>
</reference>
<dbReference type="Gene3D" id="3.30.1140.60">
    <property type="entry name" value="F-actin capping protein, alpha subunit"/>
    <property type="match status" value="1"/>
</dbReference>
<dbReference type="GO" id="GO:0008290">
    <property type="term" value="C:F-actin capping protein complex"/>
    <property type="evidence" value="ECO:0007669"/>
    <property type="project" value="InterPro"/>
</dbReference>
<dbReference type="GO" id="GO:0051016">
    <property type="term" value="P:barbed-end actin filament capping"/>
    <property type="evidence" value="ECO:0007669"/>
    <property type="project" value="InterPro"/>
</dbReference>
<dbReference type="SUPFAM" id="SSF90096">
    <property type="entry name" value="Subunits of heterodimeric actin filament capping protein Capz"/>
    <property type="match status" value="1"/>
</dbReference>
<dbReference type="AlphaFoldDB" id="A0A8E2JB93"/>
<comment type="similarity">
    <text evidence="1">Belongs to the F-actin-capping protein alpha subunit family.</text>
</comment>
<dbReference type="Gene3D" id="3.90.1150.210">
    <property type="entry name" value="F-actin capping protein, beta subunit"/>
    <property type="match status" value="1"/>
</dbReference>
<feature type="region of interest" description="Disordered" evidence="6">
    <location>
        <begin position="308"/>
        <end position="469"/>
    </location>
</feature>
<evidence type="ECO:0000256" key="5">
    <source>
        <dbReference type="ARBA" id="ARBA00025389"/>
    </source>
</evidence>
<feature type="region of interest" description="Disordered" evidence="6">
    <location>
        <begin position="100"/>
        <end position="137"/>
    </location>
</feature>
<evidence type="ECO:0000256" key="2">
    <source>
        <dbReference type="ARBA" id="ARBA00014038"/>
    </source>
</evidence>
<feature type="compositionally biased region" description="Low complexity" evidence="6">
    <location>
        <begin position="183"/>
        <end position="195"/>
    </location>
</feature>
<evidence type="ECO:0000256" key="6">
    <source>
        <dbReference type="SAM" id="MobiDB-lite"/>
    </source>
</evidence>
<dbReference type="PRINTS" id="PR00191">
    <property type="entry name" value="FACTINCAPA"/>
</dbReference>
<evidence type="ECO:0000256" key="1">
    <source>
        <dbReference type="ARBA" id="ARBA00010479"/>
    </source>
</evidence>
<dbReference type="EMBL" id="KV745232">
    <property type="protein sequence ID" value="OCK76214.1"/>
    <property type="molecule type" value="Genomic_DNA"/>
</dbReference>
<evidence type="ECO:0000256" key="3">
    <source>
        <dbReference type="ARBA" id="ARBA00022467"/>
    </source>
</evidence>
<feature type="compositionally biased region" description="Polar residues" evidence="6">
    <location>
        <begin position="340"/>
        <end position="357"/>
    </location>
</feature>